<keyword evidence="3" id="KW-0808">Transferase</keyword>
<accession>A0A9E6TYK7</accession>
<dbReference type="Proteomes" id="UP000633418">
    <property type="component" value="Chromosome"/>
</dbReference>
<dbReference type="AlphaFoldDB" id="A0A9E6TYK7"/>
<feature type="domain" description="Acyltransferase 3" evidence="2">
    <location>
        <begin position="7"/>
        <end position="330"/>
    </location>
</feature>
<reference evidence="3 4" key="1">
    <citation type="journal article" date="2020" name="Microorganisms">
        <title>Reliable Identification of Environmental Pseudomonas Isolates Using the rpoD Gene.</title>
        <authorList>
            <consortium name="The Broad Institute Genome Sequencing Platform"/>
            <person name="Girard L."/>
            <person name="Lood C."/>
            <person name="Rokni-Zadeh H."/>
            <person name="van Noort V."/>
            <person name="Lavigne R."/>
            <person name="De Mot R."/>
        </authorList>
    </citation>
    <scope>NUCLEOTIDE SEQUENCE [LARGE SCALE GENOMIC DNA]</scope>
    <source>
        <strain evidence="3 4">RW9S1A</strain>
    </source>
</reference>
<feature type="transmembrane region" description="Helical" evidence="1">
    <location>
        <begin position="195"/>
        <end position="214"/>
    </location>
</feature>
<keyword evidence="1" id="KW-0472">Membrane</keyword>
<keyword evidence="1" id="KW-1133">Transmembrane helix</keyword>
<dbReference type="RefSeq" id="WP_186657456.1">
    <property type="nucleotide sequence ID" value="NZ_CP077095.1"/>
</dbReference>
<feature type="transmembrane region" description="Helical" evidence="1">
    <location>
        <begin position="43"/>
        <end position="63"/>
    </location>
</feature>
<dbReference type="GO" id="GO:0016747">
    <property type="term" value="F:acyltransferase activity, transferring groups other than amino-acyl groups"/>
    <property type="evidence" value="ECO:0007669"/>
    <property type="project" value="InterPro"/>
</dbReference>
<evidence type="ECO:0000256" key="1">
    <source>
        <dbReference type="SAM" id="Phobius"/>
    </source>
</evidence>
<reference evidence="3 4" key="2">
    <citation type="journal article" date="2021" name="Microorganisms">
        <title>The Ever-Expanding Pseudomonas Genus: Description of 43 New Species and Partition of the Pseudomonas putida Group.</title>
        <authorList>
            <person name="Girard L."/>
            <person name="Lood C."/>
            <person name="Hofte M."/>
            <person name="Vandamme P."/>
            <person name="Rokni-Zadeh H."/>
            <person name="van Noort V."/>
            <person name="Lavigne R."/>
            <person name="De Mot R."/>
        </authorList>
    </citation>
    <scope>NUCLEOTIDE SEQUENCE [LARGE SCALE GENOMIC DNA]</scope>
    <source>
        <strain evidence="3 4">RW9S1A</strain>
    </source>
</reference>
<feature type="transmembrane region" description="Helical" evidence="1">
    <location>
        <begin position="12"/>
        <end position="31"/>
    </location>
</feature>
<feature type="transmembrane region" description="Helical" evidence="1">
    <location>
        <begin position="315"/>
        <end position="339"/>
    </location>
</feature>
<dbReference type="InterPro" id="IPR050879">
    <property type="entry name" value="Acyltransferase_3"/>
</dbReference>
<dbReference type="KEGG" id="pxn:HU772_010965"/>
<sequence>MHNSRNIQIDAMRGIAAIAVAIYHLKLIAIGGPLQLPWWLEKVTSLGGTGVFLFFTLSAYLLTKITTHSNVDLKWTLGFWVKRWFRIAPMFFFTFLIWALYKFYVGAPPFPSAERSIWTLSLLFNLSPSNAHSTVFAGWTVGVEILFYLIFPALFLVLKSPSQIALALVISLILRSLSSEIIARSGLPTNVIGQYTLINFFAHLPVFLIGMLLAKIDTEKLTKHANIYLLAAGIFILYANKSGKLPFMLDTHLWNATGAALLLYSAIRSRDTIATRIIAPLGTISFSIYLLHGPVYNFMGRTFVNIYSLGLGDTLSFLICSMLGMSVVFAASTITYFTIEKPCMKLGKRIAESFDSRKSAQPVDATP</sequence>
<dbReference type="Pfam" id="PF01757">
    <property type="entry name" value="Acyl_transf_3"/>
    <property type="match status" value="1"/>
</dbReference>
<proteinExistence type="predicted"/>
<organism evidence="3 4">
    <name type="scientific">Pseudomonas xantholysinigenes</name>
    <dbReference type="NCBI Taxonomy" id="2745490"/>
    <lineage>
        <taxon>Bacteria</taxon>
        <taxon>Pseudomonadati</taxon>
        <taxon>Pseudomonadota</taxon>
        <taxon>Gammaproteobacteria</taxon>
        <taxon>Pseudomonadales</taxon>
        <taxon>Pseudomonadaceae</taxon>
        <taxon>Pseudomonas</taxon>
    </lineage>
</organism>
<evidence type="ECO:0000313" key="3">
    <source>
        <dbReference type="EMBL" id="QXI40553.1"/>
    </source>
</evidence>
<protein>
    <submittedName>
        <fullName evidence="3">Acyltransferase</fullName>
    </submittedName>
</protein>
<feature type="transmembrane region" description="Helical" evidence="1">
    <location>
        <begin position="245"/>
        <end position="265"/>
    </location>
</feature>
<feature type="transmembrane region" description="Helical" evidence="1">
    <location>
        <begin position="221"/>
        <end position="239"/>
    </location>
</feature>
<feature type="transmembrane region" description="Helical" evidence="1">
    <location>
        <begin position="277"/>
        <end position="295"/>
    </location>
</feature>
<name>A0A9E6TYK7_9PSED</name>
<keyword evidence="3" id="KW-0012">Acyltransferase</keyword>
<evidence type="ECO:0000313" key="4">
    <source>
        <dbReference type="Proteomes" id="UP000633418"/>
    </source>
</evidence>
<dbReference type="EMBL" id="CP077095">
    <property type="protein sequence ID" value="QXI40553.1"/>
    <property type="molecule type" value="Genomic_DNA"/>
</dbReference>
<feature type="transmembrane region" description="Helical" evidence="1">
    <location>
        <begin position="164"/>
        <end position="183"/>
    </location>
</feature>
<dbReference type="InterPro" id="IPR002656">
    <property type="entry name" value="Acyl_transf_3_dom"/>
</dbReference>
<feature type="transmembrane region" description="Helical" evidence="1">
    <location>
        <begin position="84"/>
        <end position="101"/>
    </location>
</feature>
<keyword evidence="1" id="KW-0812">Transmembrane</keyword>
<feature type="transmembrane region" description="Helical" evidence="1">
    <location>
        <begin position="136"/>
        <end position="157"/>
    </location>
</feature>
<evidence type="ECO:0000259" key="2">
    <source>
        <dbReference type="Pfam" id="PF01757"/>
    </source>
</evidence>
<gene>
    <name evidence="3" type="ORF">HU772_010965</name>
</gene>
<dbReference type="PANTHER" id="PTHR23028">
    <property type="entry name" value="ACETYLTRANSFERASE"/>
    <property type="match status" value="1"/>
</dbReference>
<dbReference type="PANTHER" id="PTHR23028:SF53">
    <property type="entry name" value="ACYL_TRANSF_3 DOMAIN-CONTAINING PROTEIN"/>
    <property type="match status" value="1"/>
</dbReference>
<keyword evidence="4" id="KW-1185">Reference proteome</keyword>
<dbReference type="GO" id="GO:0016020">
    <property type="term" value="C:membrane"/>
    <property type="evidence" value="ECO:0007669"/>
    <property type="project" value="TreeGrafter"/>
</dbReference>
<dbReference type="GO" id="GO:0000271">
    <property type="term" value="P:polysaccharide biosynthetic process"/>
    <property type="evidence" value="ECO:0007669"/>
    <property type="project" value="TreeGrafter"/>
</dbReference>